<dbReference type="PANTHER" id="PTHR43792:SF16">
    <property type="entry name" value="N-ACETYLTRANSFERASE DOMAIN-CONTAINING PROTEIN"/>
    <property type="match status" value="1"/>
</dbReference>
<dbReference type="Pfam" id="PF13302">
    <property type="entry name" value="Acetyltransf_3"/>
    <property type="match status" value="1"/>
</dbReference>
<dbReference type="EMBL" id="FNBI01000003">
    <property type="protein sequence ID" value="SDF48480.1"/>
    <property type="molecule type" value="Genomic_DNA"/>
</dbReference>
<dbReference type="InterPro" id="IPR000182">
    <property type="entry name" value="GNAT_dom"/>
</dbReference>
<dbReference type="GO" id="GO:0016747">
    <property type="term" value="F:acyltransferase activity, transferring groups other than amino-acyl groups"/>
    <property type="evidence" value="ECO:0007669"/>
    <property type="project" value="InterPro"/>
</dbReference>
<dbReference type="Gene3D" id="3.40.630.30">
    <property type="match status" value="1"/>
</dbReference>
<dbReference type="PANTHER" id="PTHR43792">
    <property type="entry name" value="GNAT FAMILY, PUTATIVE (AFU_ORTHOLOGUE AFUA_3G00765)-RELATED-RELATED"/>
    <property type="match status" value="1"/>
</dbReference>
<evidence type="ECO:0000313" key="4">
    <source>
        <dbReference type="Proteomes" id="UP000323502"/>
    </source>
</evidence>
<dbReference type="Proteomes" id="UP000436801">
    <property type="component" value="Unassembled WGS sequence"/>
</dbReference>
<keyword evidence="4" id="KW-1185">Reference proteome</keyword>
<evidence type="ECO:0000313" key="3">
    <source>
        <dbReference type="EMBL" id="SDF48480.1"/>
    </source>
</evidence>
<dbReference type="Proteomes" id="UP000323502">
    <property type="component" value="Unassembled WGS sequence"/>
</dbReference>
<accession>A0A1G7LHJ7</accession>
<evidence type="ECO:0000313" key="2">
    <source>
        <dbReference type="EMBL" id="MWC43345.1"/>
    </source>
</evidence>
<reference evidence="3 4" key="1">
    <citation type="submission" date="2016-10" db="EMBL/GenBank/DDBJ databases">
        <authorList>
            <person name="Varghese N."/>
            <person name="Submissions S."/>
        </authorList>
    </citation>
    <scope>NUCLEOTIDE SEQUENCE [LARGE SCALE GENOMIC DNA]</scope>
    <source>
        <strain evidence="3 4">S7-754</strain>
    </source>
</reference>
<dbReference type="SUPFAM" id="SSF55729">
    <property type="entry name" value="Acyl-CoA N-acyltransferases (Nat)"/>
    <property type="match status" value="1"/>
</dbReference>
<dbReference type="InterPro" id="IPR051531">
    <property type="entry name" value="N-acetyltransferase"/>
</dbReference>
<keyword evidence="3" id="KW-0808">Transferase</keyword>
<reference evidence="2 5" key="2">
    <citation type="submission" date="2019-12" db="EMBL/GenBank/DDBJ databases">
        <authorList>
            <person name="Zheng J."/>
        </authorList>
    </citation>
    <scope>NUCLEOTIDE SEQUENCE [LARGE SCALE GENOMIC DNA]</scope>
    <source>
        <strain evidence="2 5">DSM 27347</strain>
    </source>
</reference>
<protein>
    <submittedName>
        <fullName evidence="2">GNAT family N-acetyltransferase</fullName>
    </submittedName>
    <submittedName>
        <fullName evidence="3">Protein N-acetyltransferase, RimJ/RimL family</fullName>
    </submittedName>
</protein>
<dbReference type="PROSITE" id="PS51186">
    <property type="entry name" value="GNAT"/>
    <property type="match status" value="1"/>
</dbReference>
<dbReference type="RefSeq" id="WP_149682339.1">
    <property type="nucleotide sequence ID" value="NZ_CP178397.1"/>
</dbReference>
<dbReference type="OrthoDB" id="6293260at2"/>
<sequence>MTQAPTLHTDRLTLTAHHPDDLDALAAMWSEPAVYAMIGGQPRSREEVWLRLLRSIGQWQAFGYGSWVVRERGGGPPIGDIGLLEARRAIDPPLDAPELGWALAPAVHGRGFAGEALAAILAWADGHGADGRGIARTCCIIDPANAPSLRLAARLGYRPARDALYAGHPVHILTRPSPATANRA</sequence>
<dbReference type="EMBL" id="WSUT01000005">
    <property type="protein sequence ID" value="MWC43345.1"/>
    <property type="molecule type" value="Genomic_DNA"/>
</dbReference>
<gene>
    <name evidence="2" type="ORF">GQR91_06705</name>
    <name evidence="3" type="ORF">SAMN05216557_103483</name>
</gene>
<dbReference type="InterPro" id="IPR016181">
    <property type="entry name" value="Acyl_CoA_acyltransferase"/>
</dbReference>
<feature type="domain" description="N-acetyltransferase" evidence="1">
    <location>
        <begin position="12"/>
        <end position="176"/>
    </location>
</feature>
<organism evidence="3 4">
    <name type="scientific">Sphingomonas carotinifaciens</name>
    <dbReference type="NCBI Taxonomy" id="1166323"/>
    <lineage>
        <taxon>Bacteria</taxon>
        <taxon>Pseudomonadati</taxon>
        <taxon>Pseudomonadota</taxon>
        <taxon>Alphaproteobacteria</taxon>
        <taxon>Sphingomonadales</taxon>
        <taxon>Sphingomonadaceae</taxon>
        <taxon>Sphingomonas</taxon>
    </lineage>
</organism>
<evidence type="ECO:0000259" key="1">
    <source>
        <dbReference type="PROSITE" id="PS51186"/>
    </source>
</evidence>
<name>A0A1G7LHJ7_9SPHN</name>
<proteinExistence type="predicted"/>
<evidence type="ECO:0000313" key="5">
    <source>
        <dbReference type="Proteomes" id="UP000436801"/>
    </source>
</evidence>
<dbReference type="AlphaFoldDB" id="A0A1G7LHJ7"/>